<dbReference type="GO" id="GO:0009432">
    <property type="term" value="P:SOS response"/>
    <property type="evidence" value="ECO:0007669"/>
    <property type="project" value="TreeGrafter"/>
</dbReference>
<dbReference type="AlphaFoldDB" id="A0A5C5WI43"/>
<protein>
    <recommendedName>
        <fullName evidence="3">ATP-grasp domain-containing protein</fullName>
    </recommendedName>
</protein>
<reference evidence="1 2" key="1">
    <citation type="submission" date="2019-02" db="EMBL/GenBank/DDBJ databases">
        <title>Deep-cultivation of Planctomycetes and their phenomic and genomic characterization uncovers novel biology.</title>
        <authorList>
            <person name="Wiegand S."/>
            <person name="Jogler M."/>
            <person name="Boedeker C."/>
            <person name="Pinto D."/>
            <person name="Vollmers J."/>
            <person name="Rivas-Marin E."/>
            <person name="Kohn T."/>
            <person name="Peeters S.H."/>
            <person name="Heuer A."/>
            <person name="Rast P."/>
            <person name="Oberbeckmann S."/>
            <person name="Bunk B."/>
            <person name="Jeske O."/>
            <person name="Meyerdierks A."/>
            <person name="Storesund J.E."/>
            <person name="Kallscheuer N."/>
            <person name="Luecker S."/>
            <person name="Lage O.M."/>
            <person name="Pohl T."/>
            <person name="Merkel B.J."/>
            <person name="Hornburger P."/>
            <person name="Mueller R.-W."/>
            <person name="Bruemmer F."/>
            <person name="Labrenz M."/>
            <person name="Spormann A.M."/>
            <person name="Op Den Camp H."/>
            <person name="Overmann J."/>
            <person name="Amann R."/>
            <person name="Jetten M.S.M."/>
            <person name="Mascher T."/>
            <person name="Medema M.H."/>
            <person name="Devos D.P."/>
            <person name="Kaster A.-K."/>
            <person name="Ovreas L."/>
            <person name="Rohde M."/>
            <person name="Galperin M.Y."/>
            <person name="Jogler C."/>
        </authorList>
    </citation>
    <scope>NUCLEOTIDE SEQUENCE [LARGE SCALE GENOMIC DNA]</scope>
    <source>
        <strain evidence="1 2">Pla22</strain>
    </source>
</reference>
<evidence type="ECO:0000313" key="1">
    <source>
        <dbReference type="EMBL" id="TWT50474.1"/>
    </source>
</evidence>
<gene>
    <name evidence="1" type="ORF">Pla22_32170</name>
</gene>
<dbReference type="GO" id="GO:0018169">
    <property type="term" value="F:ribosomal S6-glutamic acid ligase activity"/>
    <property type="evidence" value="ECO:0007669"/>
    <property type="project" value="TreeGrafter"/>
</dbReference>
<dbReference type="Proteomes" id="UP000316598">
    <property type="component" value="Unassembled WGS sequence"/>
</dbReference>
<organism evidence="1 2">
    <name type="scientific">Rubripirellula amarantea</name>
    <dbReference type="NCBI Taxonomy" id="2527999"/>
    <lineage>
        <taxon>Bacteria</taxon>
        <taxon>Pseudomonadati</taxon>
        <taxon>Planctomycetota</taxon>
        <taxon>Planctomycetia</taxon>
        <taxon>Pirellulales</taxon>
        <taxon>Pirellulaceae</taxon>
        <taxon>Rubripirellula</taxon>
    </lineage>
</organism>
<name>A0A5C5WI43_9BACT</name>
<dbReference type="EMBL" id="SJPI01000002">
    <property type="protein sequence ID" value="TWT50474.1"/>
    <property type="molecule type" value="Genomic_DNA"/>
</dbReference>
<evidence type="ECO:0000313" key="2">
    <source>
        <dbReference type="Proteomes" id="UP000316598"/>
    </source>
</evidence>
<proteinExistence type="predicted"/>
<dbReference type="OrthoDB" id="9786585at2"/>
<comment type="caution">
    <text evidence="1">The sequence shown here is derived from an EMBL/GenBank/DDBJ whole genome shotgun (WGS) entry which is preliminary data.</text>
</comment>
<dbReference type="RefSeq" id="WP_146515697.1">
    <property type="nucleotide sequence ID" value="NZ_SJPI01000002.1"/>
</dbReference>
<dbReference type="PANTHER" id="PTHR21621">
    <property type="entry name" value="RIBOSOMAL PROTEIN S6 MODIFICATION PROTEIN"/>
    <property type="match status" value="1"/>
</dbReference>
<accession>A0A5C5WI43</accession>
<sequence>MSQSLLLIVGGESDPNTQRVVDQAHLREVSYSFWNTDRDDAHRIAWDYQSSRLDLGDQTIDPTSVFLRYNVFEGDPKRNIAAFEMIQAYVLAWRSIKVLNRRTMTDGNNKSKNLRLALDLGFQIPETVVMGDLTPLSSIPEPDRRAMKPLSGGAHTVSVGDVHQDVEKLAGYGPMFVQEKLAGENLRVFSIGGELFCFHLQTQSLDYRDDASVGVVQVDVPEEIRVLSGELAKQIGFDYCALDFRCRSGMDDPVFLEVNSFPMFVRFDDAGQNCLADAMLKFLCFGA</sequence>
<dbReference type="PANTHER" id="PTHR21621:SF0">
    <property type="entry name" value="BETA-CITRYLGLUTAMATE SYNTHASE B-RELATED"/>
    <property type="match status" value="1"/>
</dbReference>
<dbReference type="SUPFAM" id="SSF56059">
    <property type="entry name" value="Glutathione synthetase ATP-binding domain-like"/>
    <property type="match status" value="1"/>
</dbReference>
<dbReference type="Gene3D" id="3.30.470.20">
    <property type="entry name" value="ATP-grasp fold, B domain"/>
    <property type="match status" value="1"/>
</dbReference>
<evidence type="ECO:0008006" key="3">
    <source>
        <dbReference type="Google" id="ProtNLM"/>
    </source>
</evidence>
<keyword evidence="2" id="KW-1185">Reference proteome</keyword>
<dbReference type="GO" id="GO:0005737">
    <property type="term" value="C:cytoplasm"/>
    <property type="evidence" value="ECO:0007669"/>
    <property type="project" value="TreeGrafter"/>
</dbReference>